<evidence type="ECO:0000313" key="8">
    <source>
        <dbReference type="EMBL" id="MCS0590059.1"/>
    </source>
</evidence>
<evidence type="ECO:0000256" key="2">
    <source>
        <dbReference type="ARBA" id="ARBA00022475"/>
    </source>
</evidence>
<comment type="subcellular location">
    <subcellularLocation>
        <location evidence="1">Cell membrane</location>
        <topology evidence="1">Multi-pass membrane protein</topology>
    </subcellularLocation>
</comment>
<sequence>MDVRKRLPEFGKLVHVMRCSVSEWVDHRAASKAAALAYYSLFSLAPILVLVIAVAGFFYGTEAAQGQLMGQLRGLLGAQGAETIQSIVAGARNKDSGVFATIVASVLLVVGATSAFSELKDSLDEIWDAPPPKDAGWWVTIRTRLLSFGVILTLGLLLMTSLVVSAALNVLENYIGGMWHDATVILGWVASGFSFLVIATMFGAIYKLLPRIKLSWHDVTIGALGTALMWTLGKFAIGLYIGNSGTTNSFGAAGSLIALLLWVYYSALIFFFGAEFARQYAIQLGSLRKQEITAASVSPLGKLPNGKPDRRIRDRRTAGRRDRRGAGAPDRRLGVAVGNNA</sequence>
<dbReference type="PANTHER" id="PTHR30213">
    <property type="entry name" value="INNER MEMBRANE PROTEIN YHJD"/>
    <property type="match status" value="1"/>
</dbReference>
<comment type="caution">
    <text evidence="8">The sequence shown here is derived from an EMBL/GenBank/DDBJ whole genome shotgun (WGS) entry which is preliminary data.</text>
</comment>
<organism evidence="8 9">
    <name type="scientific">Massilia norwichensis</name>
    <dbReference type="NCBI Taxonomy" id="1442366"/>
    <lineage>
        <taxon>Bacteria</taxon>
        <taxon>Pseudomonadati</taxon>
        <taxon>Pseudomonadota</taxon>
        <taxon>Betaproteobacteria</taxon>
        <taxon>Burkholderiales</taxon>
        <taxon>Oxalobacteraceae</taxon>
        <taxon>Telluria group</taxon>
        <taxon>Massilia</taxon>
    </lineage>
</organism>
<keyword evidence="3 7" id="KW-0812">Transmembrane</keyword>
<keyword evidence="5 7" id="KW-0472">Membrane</keyword>
<feature type="transmembrane region" description="Helical" evidence="7">
    <location>
        <begin position="98"/>
        <end position="116"/>
    </location>
</feature>
<evidence type="ECO:0000256" key="1">
    <source>
        <dbReference type="ARBA" id="ARBA00004651"/>
    </source>
</evidence>
<dbReference type="PIRSF" id="PIRSF035875">
    <property type="entry name" value="RNase_BN"/>
    <property type="match status" value="1"/>
</dbReference>
<evidence type="ECO:0000256" key="6">
    <source>
        <dbReference type="SAM" id="MobiDB-lite"/>
    </source>
</evidence>
<reference evidence="8 9" key="1">
    <citation type="submission" date="2022-08" db="EMBL/GenBank/DDBJ databases">
        <title>Reclassification of Massilia species as members of the genera Telluria, Duganella, Pseudoduganella, Mokoshia gen. nov. and Zemynaea gen. nov. using orthogonal and non-orthogonal genome-based approaches.</title>
        <authorList>
            <person name="Bowman J.P."/>
        </authorList>
    </citation>
    <scope>NUCLEOTIDE SEQUENCE [LARGE SCALE GENOMIC DNA]</scope>
    <source>
        <strain evidence="8 9">LMG 28164</strain>
    </source>
</reference>
<accession>A0ABT2A797</accession>
<proteinExistence type="predicted"/>
<evidence type="ECO:0000256" key="3">
    <source>
        <dbReference type="ARBA" id="ARBA00022692"/>
    </source>
</evidence>
<dbReference type="PANTHER" id="PTHR30213:SF1">
    <property type="entry name" value="INNER MEMBRANE PROTEIN YHJD"/>
    <property type="match status" value="1"/>
</dbReference>
<dbReference type="InterPro" id="IPR017039">
    <property type="entry name" value="Virul_fac_BrkB"/>
</dbReference>
<protein>
    <submittedName>
        <fullName evidence="8">YihY/virulence factor BrkB family protein</fullName>
    </submittedName>
</protein>
<feature type="transmembrane region" description="Helical" evidence="7">
    <location>
        <begin position="253"/>
        <end position="274"/>
    </location>
</feature>
<dbReference type="Pfam" id="PF03631">
    <property type="entry name" value="Virul_fac_BrkB"/>
    <property type="match status" value="1"/>
</dbReference>
<keyword evidence="4 7" id="KW-1133">Transmembrane helix</keyword>
<gene>
    <name evidence="8" type="ORF">NX782_12680</name>
</gene>
<name>A0ABT2A797_9BURK</name>
<feature type="region of interest" description="Disordered" evidence="6">
    <location>
        <begin position="298"/>
        <end position="341"/>
    </location>
</feature>
<evidence type="ECO:0000256" key="7">
    <source>
        <dbReference type="SAM" id="Phobius"/>
    </source>
</evidence>
<evidence type="ECO:0000256" key="5">
    <source>
        <dbReference type="ARBA" id="ARBA00023136"/>
    </source>
</evidence>
<dbReference type="EMBL" id="JANUGX010000013">
    <property type="protein sequence ID" value="MCS0590059.1"/>
    <property type="molecule type" value="Genomic_DNA"/>
</dbReference>
<feature type="compositionally biased region" description="Basic and acidic residues" evidence="6">
    <location>
        <begin position="307"/>
        <end position="320"/>
    </location>
</feature>
<feature type="transmembrane region" description="Helical" evidence="7">
    <location>
        <begin position="221"/>
        <end position="241"/>
    </location>
</feature>
<keyword evidence="9" id="KW-1185">Reference proteome</keyword>
<dbReference type="Proteomes" id="UP001205560">
    <property type="component" value="Unassembled WGS sequence"/>
</dbReference>
<dbReference type="RefSeq" id="WP_258845832.1">
    <property type="nucleotide sequence ID" value="NZ_JANUGX010000013.1"/>
</dbReference>
<feature type="transmembrane region" description="Helical" evidence="7">
    <location>
        <begin position="145"/>
        <end position="168"/>
    </location>
</feature>
<feature type="transmembrane region" description="Helical" evidence="7">
    <location>
        <begin position="188"/>
        <end position="209"/>
    </location>
</feature>
<feature type="transmembrane region" description="Helical" evidence="7">
    <location>
        <begin position="36"/>
        <end position="59"/>
    </location>
</feature>
<evidence type="ECO:0000256" key="4">
    <source>
        <dbReference type="ARBA" id="ARBA00022989"/>
    </source>
</evidence>
<keyword evidence="2" id="KW-1003">Cell membrane</keyword>
<evidence type="ECO:0000313" key="9">
    <source>
        <dbReference type="Proteomes" id="UP001205560"/>
    </source>
</evidence>
<dbReference type="NCBIfam" id="TIGR00765">
    <property type="entry name" value="yihY_not_rbn"/>
    <property type="match status" value="1"/>
</dbReference>